<dbReference type="Pfam" id="PF07729">
    <property type="entry name" value="FCD"/>
    <property type="match status" value="1"/>
</dbReference>
<dbReference type="PROSITE" id="PS50949">
    <property type="entry name" value="HTH_GNTR"/>
    <property type="match status" value="1"/>
</dbReference>
<dbReference type="OrthoDB" id="9028214at2"/>
<dbReference type="EMBL" id="RAPF01000013">
    <property type="protein sequence ID" value="RKF17648.1"/>
    <property type="molecule type" value="Genomic_DNA"/>
</dbReference>
<protein>
    <submittedName>
        <fullName evidence="6">FadR family transcriptional regulator</fullName>
    </submittedName>
</protein>
<dbReference type="Pfam" id="PF00392">
    <property type="entry name" value="GntR"/>
    <property type="match status" value="1"/>
</dbReference>
<organism evidence="6 7">
    <name type="scientific">Altericroceibacterium spongiae</name>
    <dbReference type="NCBI Taxonomy" id="2320269"/>
    <lineage>
        <taxon>Bacteria</taxon>
        <taxon>Pseudomonadati</taxon>
        <taxon>Pseudomonadota</taxon>
        <taxon>Alphaproteobacteria</taxon>
        <taxon>Sphingomonadales</taxon>
        <taxon>Erythrobacteraceae</taxon>
        <taxon>Altericroceibacterium</taxon>
    </lineage>
</organism>
<dbReference type="GO" id="GO:0003700">
    <property type="term" value="F:DNA-binding transcription factor activity"/>
    <property type="evidence" value="ECO:0007669"/>
    <property type="project" value="InterPro"/>
</dbReference>
<evidence type="ECO:0000256" key="2">
    <source>
        <dbReference type="ARBA" id="ARBA00023125"/>
    </source>
</evidence>
<dbReference type="PANTHER" id="PTHR43537:SF44">
    <property type="entry name" value="GNTR FAMILY REGULATORY PROTEIN"/>
    <property type="match status" value="1"/>
</dbReference>
<name>A0A420EAD6_9SPHN</name>
<evidence type="ECO:0000256" key="1">
    <source>
        <dbReference type="ARBA" id="ARBA00023015"/>
    </source>
</evidence>
<sequence length="260" mass="28724">MRNSSSSEKTGSKGLRLHGTIARKLGIQIVSGAYQPGEVLVGEIEASERLNVSRTAYREAVRILAAKGMVESKPKRGTQVTDRARWHLLDPDVLSWIFEFEPPESLLSSLFELRRIVEPQAAALAAYRRKQSHIDIMEQALADMSEYTLATPEGRAADQKFHEALLDAADNPFLVTLTSGVGAAVAWTTIFKQRHSPLRRDPVPDHQRVFNAVKAQDREAAHQAMTDLVEKAYLDTAHSGGGSPRPQGKENDPLIRKPIA</sequence>
<comment type="caution">
    <text evidence="6">The sequence shown here is derived from an EMBL/GenBank/DDBJ whole genome shotgun (WGS) entry which is preliminary data.</text>
</comment>
<feature type="region of interest" description="Disordered" evidence="4">
    <location>
        <begin position="235"/>
        <end position="260"/>
    </location>
</feature>
<evidence type="ECO:0000313" key="7">
    <source>
        <dbReference type="Proteomes" id="UP000284395"/>
    </source>
</evidence>
<dbReference type="InterPro" id="IPR036388">
    <property type="entry name" value="WH-like_DNA-bd_sf"/>
</dbReference>
<dbReference type="RefSeq" id="WP_120325927.1">
    <property type="nucleotide sequence ID" value="NZ_RAPF01000013.1"/>
</dbReference>
<evidence type="ECO:0000256" key="4">
    <source>
        <dbReference type="SAM" id="MobiDB-lite"/>
    </source>
</evidence>
<dbReference type="AlphaFoldDB" id="A0A420EAD6"/>
<reference evidence="6 7" key="1">
    <citation type="submission" date="2018-09" db="EMBL/GenBank/DDBJ databases">
        <title>Altererythrobacter spongiae sp. nov., isolated from a marine sponge.</title>
        <authorList>
            <person name="Zhuang L."/>
            <person name="Luo L."/>
        </authorList>
    </citation>
    <scope>NUCLEOTIDE SEQUENCE [LARGE SCALE GENOMIC DNA]</scope>
    <source>
        <strain evidence="6 7">HN-Y73</strain>
    </source>
</reference>
<gene>
    <name evidence="6" type="ORF">D6851_16070</name>
</gene>
<evidence type="ECO:0000256" key="3">
    <source>
        <dbReference type="ARBA" id="ARBA00023163"/>
    </source>
</evidence>
<keyword evidence="3" id="KW-0804">Transcription</keyword>
<evidence type="ECO:0000259" key="5">
    <source>
        <dbReference type="PROSITE" id="PS50949"/>
    </source>
</evidence>
<dbReference type="CDD" id="cd07377">
    <property type="entry name" value="WHTH_GntR"/>
    <property type="match status" value="1"/>
</dbReference>
<keyword evidence="1" id="KW-0805">Transcription regulation</keyword>
<dbReference type="InterPro" id="IPR011711">
    <property type="entry name" value="GntR_C"/>
</dbReference>
<proteinExistence type="predicted"/>
<feature type="compositionally biased region" description="Basic and acidic residues" evidence="4">
    <location>
        <begin position="247"/>
        <end position="260"/>
    </location>
</feature>
<dbReference type="SUPFAM" id="SSF46785">
    <property type="entry name" value="Winged helix' DNA-binding domain"/>
    <property type="match status" value="1"/>
</dbReference>
<dbReference type="GO" id="GO:0003677">
    <property type="term" value="F:DNA binding"/>
    <property type="evidence" value="ECO:0007669"/>
    <property type="project" value="UniProtKB-KW"/>
</dbReference>
<dbReference type="Gene3D" id="1.10.10.10">
    <property type="entry name" value="Winged helix-like DNA-binding domain superfamily/Winged helix DNA-binding domain"/>
    <property type="match status" value="1"/>
</dbReference>
<keyword evidence="7" id="KW-1185">Reference proteome</keyword>
<evidence type="ECO:0000313" key="6">
    <source>
        <dbReference type="EMBL" id="RKF17648.1"/>
    </source>
</evidence>
<feature type="domain" description="HTH gntR-type" evidence="5">
    <location>
        <begin position="15"/>
        <end position="83"/>
    </location>
</feature>
<dbReference type="Proteomes" id="UP000284395">
    <property type="component" value="Unassembled WGS sequence"/>
</dbReference>
<dbReference type="InterPro" id="IPR008920">
    <property type="entry name" value="TF_FadR/GntR_C"/>
</dbReference>
<dbReference type="PANTHER" id="PTHR43537">
    <property type="entry name" value="TRANSCRIPTIONAL REGULATOR, GNTR FAMILY"/>
    <property type="match status" value="1"/>
</dbReference>
<dbReference type="SMART" id="SM00895">
    <property type="entry name" value="FCD"/>
    <property type="match status" value="1"/>
</dbReference>
<dbReference type="InterPro" id="IPR036390">
    <property type="entry name" value="WH_DNA-bd_sf"/>
</dbReference>
<dbReference type="Gene3D" id="1.20.120.530">
    <property type="entry name" value="GntR ligand-binding domain-like"/>
    <property type="match status" value="1"/>
</dbReference>
<keyword evidence="2" id="KW-0238">DNA-binding</keyword>
<dbReference type="SMART" id="SM00345">
    <property type="entry name" value="HTH_GNTR"/>
    <property type="match status" value="1"/>
</dbReference>
<dbReference type="SUPFAM" id="SSF48008">
    <property type="entry name" value="GntR ligand-binding domain-like"/>
    <property type="match status" value="1"/>
</dbReference>
<dbReference type="InterPro" id="IPR000524">
    <property type="entry name" value="Tscrpt_reg_HTH_GntR"/>
</dbReference>
<accession>A0A420EAD6</accession>